<dbReference type="PANTHER" id="PTHR43542">
    <property type="entry name" value="METHYLTRANSFERASE"/>
    <property type="match status" value="1"/>
</dbReference>
<dbReference type="Pfam" id="PF03602">
    <property type="entry name" value="Cons_hypoth95"/>
    <property type="match status" value="1"/>
</dbReference>
<dbReference type="AlphaFoldDB" id="A0A7W9X0T4"/>
<protein>
    <submittedName>
        <fullName evidence="4">16S rRNA (Guanine(966)-N(2))-methyltransferase RsmD</fullName>
    </submittedName>
</protein>
<dbReference type="InterPro" id="IPR004398">
    <property type="entry name" value="RNA_MeTrfase_RsmD"/>
</dbReference>
<name>A0A7W9X0T4_9BURK</name>
<keyword evidence="2 4" id="KW-0808">Transferase</keyword>
<dbReference type="PIRSF" id="PIRSF004553">
    <property type="entry name" value="CHP00095"/>
    <property type="match status" value="1"/>
</dbReference>
<comment type="caution">
    <text evidence="4">The sequence shown here is derived from an EMBL/GenBank/DDBJ whole genome shotgun (WGS) entry which is preliminary data.</text>
</comment>
<dbReference type="GO" id="GO:0003676">
    <property type="term" value="F:nucleic acid binding"/>
    <property type="evidence" value="ECO:0007669"/>
    <property type="project" value="InterPro"/>
</dbReference>
<dbReference type="PANTHER" id="PTHR43542:SF1">
    <property type="entry name" value="METHYLTRANSFERASE"/>
    <property type="match status" value="1"/>
</dbReference>
<proteinExistence type="predicted"/>
<dbReference type="InterPro" id="IPR002052">
    <property type="entry name" value="DNA_methylase_N6_adenine_CS"/>
</dbReference>
<keyword evidence="5" id="KW-1185">Reference proteome</keyword>
<dbReference type="Proteomes" id="UP000540787">
    <property type="component" value="Unassembled WGS sequence"/>
</dbReference>
<dbReference type="PROSITE" id="PS00092">
    <property type="entry name" value="N6_MTASE"/>
    <property type="match status" value="1"/>
</dbReference>
<gene>
    <name evidence="4" type="ORF">HD842_002535</name>
</gene>
<dbReference type="Gene3D" id="3.40.50.150">
    <property type="entry name" value="Vaccinia Virus protein VP39"/>
    <property type="match status" value="1"/>
</dbReference>
<feature type="region of interest" description="Disordered" evidence="3">
    <location>
        <begin position="1"/>
        <end position="21"/>
    </location>
</feature>
<reference evidence="4 5" key="1">
    <citation type="submission" date="2020-08" db="EMBL/GenBank/DDBJ databases">
        <title>The Agave Microbiome: Exploring the role of microbial communities in plant adaptations to desert environments.</title>
        <authorList>
            <person name="Partida-Martinez L.P."/>
        </authorList>
    </citation>
    <scope>NUCLEOTIDE SEQUENCE [LARGE SCALE GENOMIC DNA]</scope>
    <source>
        <strain evidence="4 5">AT3.2</strain>
    </source>
</reference>
<dbReference type="CDD" id="cd02440">
    <property type="entry name" value="AdoMet_MTases"/>
    <property type="match status" value="1"/>
</dbReference>
<dbReference type="InterPro" id="IPR029063">
    <property type="entry name" value="SAM-dependent_MTases_sf"/>
</dbReference>
<dbReference type="RefSeq" id="WP_370660831.1">
    <property type="nucleotide sequence ID" value="NZ_JACHBX010000002.1"/>
</dbReference>
<evidence type="ECO:0000256" key="3">
    <source>
        <dbReference type="SAM" id="MobiDB-lite"/>
    </source>
</evidence>
<dbReference type="SUPFAM" id="SSF53335">
    <property type="entry name" value="S-adenosyl-L-methionine-dependent methyltransferases"/>
    <property type="match status" value="1"/>
</dbReference>
<dbReference type="GO" id="GO:0008168">
    <property type="term" value="F:methyltransferase activity"/>
    <property type="evidence" value="ECO:0007669"/>
    <property type="project" value="UniProtKB-KW"/>
</dbReference>
<organism evidence="4 5">
    <name type="scientific">Massilia aurea</name>
    <dbReference type="NCBI Taxonomy" id="373040"/>
    <lineage>
        <taxon>Bacteria</taxon>
        <taxon>Pseudomonadati</taxon>
        <taxon>Pseudomonadota</taxon>
        <taxon>Betaproteobacteria</taxon>
        <taxon>Burkholderiales</taxon>
        <taxon>Oxalobacteraceae</taxon>
        <taxon>Telluria group</taxon>
        <taxon>Massilia</taxon>
    </lineage>
</organism>
<sequence>MHRKSINSKPAGTKPHGAPRMAQHQVRIIGGAFKRTLLPVVDALGLRPTPDRVRETVFNWINHLLANDWDAATVLDLYAGSGALGFEAASRGAASVLMVDNHSPAVRQLEANRDKLKATNVTILRADALTLVRDLVTRGQRFDVIFLDPPYQQDLLAKTLPLCAALLNEGGMVYAEAEAPLLAEGDAVPEWLAGWEAVRADKAGMVYYHLLKLQEKQACVVERL</sequence>
<dbReference type="NCBIfam" id="TIGR00095">
    <property type="entry name" value="16S rRNA (guanine(966)-N(2))-methyltransferase RsmD"/>
    <property type="match status" value="1"/>
</dbReference>
<evidence type="ECO:0000256" key="2">
    <source>
        <dbReference type="ARBA" id="ARBA00022679"/>
    </source>
</evidence>
<keyword evidence="1 4" id="KW-0489">Methyltransferase</keyword>
<dbReference type="EMBL" id="JACHBX010000002">
    <property type="protein sequence ID" value="MBB6134393.1"/>
    <property type="molecule type" value="Genomic_DNA"/>
</dbReference>
<evidence type="ECO:0000256" key="1">
    <source>
        <dbReference type="ARBA" id="ARBA00022603"/>
    </source>
</evidence>
<dbReference type="GO" id="GO:0031167">
    <property type="term" value="P:rRNA methylation"/>
    <property type="evidence" value="ECO:0007669"/>
    <property type="project" value="InterPro"/>
</dbReference>
<accession>A0A7W9X0T4</accession>
<evidence type="ECO:0000313" key="4">
    <source>
        <dbReference type="EMBL" id="MBB6134393.1"/>
    </source>
</evidence>
<evidence type="ECO:0000313" key="5">
    <source>
        <dbReference type="Proteomes" id="UP000540787"/>
    </source>
</evidence>